<evidence type="ECO:0000256" key="3">
    <source>
        <dbReference type="ARBA" id="ARBA00023163"/>
    </source>
</evidence>
<keyword evidence="6" id="KW-1185">Reference proteome</keyword>
<dbReference type="PROSITE" id="PS50937">
    <property type="entry name" value="HTH_MERR_2"/>
    <property type="match status" value="1"/>
</dbReference>
<dbReference type="PANTHER" id="PTHR30204">
    <property type="entry name" value="REDOX-CYCLING DRUG-SENSING TRANSCRIPTIONAL ACTIVATOR SOXR"/>
    <property type="match status" value="1"/>
</dbReference>
<dbReference type="AlphaFoldDB" id="C6C551"/>
<dbReference type="PROSITE" id="PS00552">
    <property type="entry name" value="HTH_MERR_1"/>
    <property type="match status" value="1"/>
</dbReference>
<feature type="domain" description="HTH merR-type" evidence="4">
    <location>
        <begin position="3"/>
        <end position="72"/>
    </location>
</feature>
<evidence type="ECO:0000256" key="1">
    <source>
        <dbReference type="ARBA" id="ARBA00023015"/>
    </source>
</evidence>
<accession>C6C551</accession>
<sequence>MAYYSISEFSARCGVHAVTLRAWQRRYGLLQPKRTEGGHRLYDDEDLQQVNLILSWIQKGVSIGHIRPLLDGTGTPQDTQDPTRQETLLQPLQAGQLSRLRTALYAMGREYPLPYLVDQVLRPLRTRLSSGQSAIRTLLHLLDGMIVSYTAFCLESARKRGDRNTIVAGWNLSDATEIWLEALRRCGEARRYEVVPHPMTMPQPELFPTCDWVLICARPLSPEQQSVFQQWIANGLSVDIVLLGNAP</sequence>
<dbReference type="InterPro" id="IPR053988">
    <property type="entry name" value="MlrA-like_helical"/>
</dbReference>
<dbReference type="KEGG" id="dda:Dd703_1868"/>
<evidence type="ECO:0000259" key="4">
    <source>
        <dbReference type="PROSITE" id="PS50937"/>
    </source>
</evidence>
<keyword evidence="1" id="KW-0805">Transcription regulation</keyword>
<dbReference type="PANTHER" id="PTHR30204:SF67">
    <property type="entry name" value="HTH-TYPE TRANSCRIPTIONAL REGULATOR MLRA-RELATED"/>
    <property type="match status" value="1"/>
</dbReference>
<evidence type="ECO:0000313" key="5">
    <source>
        <dbReference type="EMBL" id="ACS85661.1"/>
    </source>
</evidence>
<dbReference type="Pfam" id="PF22267">
    <property type="entry name" value="MlrA_C"/>
    <property type="match status" value="1"/>
</dbReference>
<dbReference type="RefSeq" id="WP_012765478.1">
    <property type="nucleotide sequence ID" value="NC_012880.1"/>
</dbReference>
<dbReference type="InterPro" id="IPR000551">
    <property type="entry name" value="MerR-type_HTH_dom"/>
</dbReference>
<organism evidence="5 6">
    <name type="scientific">Musicola paradisiaca (strain Ech703)</name>
    <name type="common">Dickeya paradisiaca</name>
    <name type="synonym">Dickeya dadantii</name>
    <dbReference type="NCBI Taxonomy" id="579405"/>
    <lineage>
        <taxon>Bacteria</taxon>
        <taxon>Pseudomonadati</taxon>
        <taxon>Pseudomonadota</taxon>
        <taxon>Gammaproteobacteria</taxon>
        <taxon>Enterobacterales</taxon>
        <taxon>Pectobacteriaceae</taxon>
        <taxon>Musicola</taxon>
    </lineage>
</organism>
<keyword evidence="3" id="KW-0804">Transcription</keyword>
<dbReference type="InterPro" id="IPR053987">
    <property type="entry name" value="MlrA-like_C"/>
</dbReference>
<dbReference type="GO" id="GO:0003677">
    <property type="term" value="F:DNA binding"/>
    <property type="evidence" value="ECO:0007669"/>
    <property type="project" value="UniProtKB-KW"/>
</dbReference>
<gene>
    <name evidence="5" type="ordered locus">Dd703_1868</name>
</gene>
<protein>
    <submittedName>
        <fullName evidence="5">Transcriptional regulator, MerR family</fullName>
    </submittedName>
</protein>
<dbReference type="HOGENOM" id="CLU_045945_0_1_6"/>
<dbReference type="EMBL" id="CP001654">
    <property type="protein sequence ID" value="ACS85661.1"/>
    <property type="molecule type" value="Genomic_DNA"/>
</dbReference>
<reference evidence="5" key="1">
    <citation type="submission" date="2009-06" db="EMBL/GenBank/DDBJ databases">
        <title>Complete sequence of Dickeya dadantii Ech703.</title>
        <authorList>
            <consortium name="US DOE Joint Genome Institute"/>
            <person name="Lucas S."/>
            <person name="Copeland A."/>
            <person name="Lapidus A."/>
            <person name="Glavina del Rio T."/>
            <person name="Dalin E."/>
            <person name="Tice H."/>
            <person name="Bruce D."/>
            <person name="Goodwin L."/>
            <person name="Pitluck S."/>
            <person name="Chertkov O."/>
            <person name="Brettin T."/>
            <person name="Detter J.C."/>
            <person name="Han C."/>
            <person name="Larimer F."/>
            <person name="Land M."/>
            <person name="Hauser L."/>
            <person name="Kyrpides N."/>
            <person name="Mikhailova N."/>
            <person name="Balakrishnan V."/>
            <person name="Glasner J."/>
            <person name="Perna N.T."/>
        </authorList>
    </citation>
    <scope>NUCLEOTIDE SEQUENCE [LARGE SCALE GENOMIC DNA]</scope>
    <source>
        <strain evidence="5">Ech703</strain>
    </source>
</reference>
<dbReference type="SUPFAM" id="SSF46955">
    <property type="entry name" value="Putative DNA-binding domain"/>
    <property type="match status" value="1"/>
</dbReference>
<dbReference type="InterPro" id="IPR047057">
    <property type="entry name" value="MerR_fam"/>
</dbReference>
<dbReference type="Pfam" id="PF22270">
    <property type="entry name" value="MlrA_helical"/>
    <property type="match status" value="1"/>
</dbReference>
<dbReference type="eggNOG" id="COG0789">
    <property type="taxonomic scope" value="Bacteria"/>
</dbReference>
<evidence type="ECO:0000313" key="6">
    <source>
        <dbReference type="Proteomes" id="UP000002734"/>
    </source>
</evidence>
<dbReference type="SMART" id="SM00422">
    <property type="entry name" value="HTH_MERR"/>
    <property type="match status" value="1"/>
</dbReference>
<keyword evidence="2" id="KW-0238">DNA-binding</keyword>
<evidence type="ECO:0000256" key="2">
    <source>
        <dbReference type="ARBA" id="ARBA00023125"/>
    </source>
</evidence>
<dbReference type="CDD" id="cd01104">
    <property type="entry name" value="HTH_MlrA-CarA"/>
    <property type="match status" value="1"/>
</dbReference>
<dbReference type="Gene3D" id="1.10.1660.10">
    <property type="match status" value="1"/>
</dbReference>
<dbReference type="Proteomes" id="UP000002734">
    <property type="component" value="Chromosome"/>
</dbReference>
<dbReference type="STRING" id="579405.Dd703_1868"/>
<proteinExistence type="predicted"/>
<dbReference type="Pfam" id="PF13411">
    <property type="entry name" value="MerR_1"/>
    <property type="match status" value="1"/>
</dbReference>
<dbReference type="InterPro" id="IPR009061">
    <property type="entry name" value="DNA-bd_dom_put_sf"/>
</dbReference>
<dbReference type="GO" id="GO:0003700">
    <property type="term" value="F:DNA-binding transcription factor activity"/>
    <property type="evidence" value="ECO:0007669"/>
    <property type="project" value="InterPro"/>
</dbReference>
<name>C6C551_MUSP7</name>